<dbReference type="InterPro" id="IPR050553">
    <property type="entry name" value="Thioredoxin_ResA/DsbE_sf"/>
</dbReference>
<protein>
    <submittedName>
        <fullName evidence="6">TlpA family protein disulfide reductase</fullName>
    </submittedName>
</protein>
<evidence type="ECO:0000256" key="1">
    <source>
        <dbReference type="ARBA" id="ARBA00004196"/>
    </source>
</evidence>
<dbReference type="PROSITE" id="PS51257">
    <property type="entry name" value="PROKAR_LIPOPROTEIN"/>
    <property type="match status" value="1"/>
</dbReference>
<keyword evidence="7" id="KW-1185">Reference proteome</keyword>
<dbReference type="PANTHER" id="PTHR42852">
    <property type="entry name" value="THIOL:DISULFIDE INTERCHANGE PROTEIN DSBE"/>
    <property type="match status" value="1"/>
</dbReference>
<keyword evidence="4" id="KW-0676">Redox-active center</keyword>
<dbReference type="InterPro" id="IPR036249">
    <property type="entry name" value="Thioredoxin-like_sf"/>
</dbReference>
<proteinExistence type="predicted"/>
<reference evidence="6 7" key="1">
    <citation type="journal article" date="2018" name="Int. J. Syst. Evol. Microbiol.">
        <title>Zhouia spongiae sp. nov., isolated from a marine sponge.</title>
        <authorList>
            <person name="Zhuang L."/>
            <person name="Lin B."/>
            <person name="Qin F."/>
            <person name="Luo L."/>
        </authorList>
    </citation>
    <scope>NUCLEOTIDE SEQUENCE [LARGE SCALE GENOMIC DNA]</scope>
    <source>
        <strain evidence="6 7">HN-Y44</strain>
    </source>
</reference>
<evidence type="ECO:0000313" key="6">
    <source>
        <dbReference type="EMBL" id="UNY98512.1"/>
    </source>
</evidence>
<dbReference type="Pfam" id="PF08534">
    <property type="entry name" value="Redoxin"/>
    <property type="match status" value="1"/>
</dbReference>
<comment type="subcellular location">
    <subcellularLocation>
        <location evidence="1">Cell envelope</location>
    </subcellularLocation>
</comment>
<evidence type="ECO:0000259" key="5">
    <source>
        <dbReference type="PROSITE" id="PS51352"/>
    </source>
</evidence>
<dbReference type="SUPFAM" id="SSF52833">
    <property type="entry name" value="Thioredoxin-like"/>
    <property type="match status" value="1"/>
</dbReference>
<keyword evidence="3" id="KW-1015">Disulfide bond</keyword>
<feature type="domain" description="Thioredoxin" evidence="5">
    <location>
        <begin position="316"/>
        <end position="459"/>
    </location>
</feature>
<name>A0ABY3YL13_9FLAO</name>
<keyword evidence="2" id="KW-0201">Cytochrome c-type biogenesis</keyword>
<dbReference type="Gene3D" id="3.40.30.10">
    <property type="entry name" value="Glutaredoxin"/>
    <property type="match status" value="1"/>
</dbReference>
<evidence type="ECO:0000256" key="3">
    <source>
        <dbReference type="ARBA" id="ARBA00023157"/>
    </source>
</evidence>
<evidence type="ECO:0000256" key="2">
    <source>
        <dbReference type="ARBA" id="ARBA00022748"/>
    </source>
</evidence>
<dbReference type="InterPro" id="IPR013766">
    <property type="entry name" value="Thioredoxin_domain"/>
</dbReference>
<dbReference type="Proteomes" id="UP000829476">
    <property type="component" value="Chromosome"/>
</dbReference>
<dbReference type="PROSITE" id="PS51352">
    <property type="entry name" value="THIOREDOXIN_2"/>
    <property type="match status" value="1"/>
</dbReference>
<dbReference type="RefSeq" id="WP_242936918.1">
    <property type="nucleotide sequence ID" value="NZ_CP094326.1"/>
</dbReference>
<dbReference type="InterPro" id="IPR013740">
    <property type="entry name" value="Redoxin"/>
</dbReference>
<gene>
    <name evidence="6" type="ORF">MQE36_15705</name>
</gene>
<dbReference type="PANTHER" id="PTHR42852:SF6">
    <property type="entry name" value="THIOL:DISULFIDE INTERCHANGE PROTEIN DSBE"/>
    <property type="match status" value="1"/>
</dbReference>
<sequence>MNYNILKPVLILLLVCSCTRQSTVRISGTYQETGKEKETVTLVYLYDIVEGEFRILDSIPLNGTQFSYSFEATRPQIYALGTDYPSCKLYVKPGDDLSIKMNGNYEIVSGNDKVHDHFRKWNELISETYKKAGFSQDDLNAKIKNVETSVFQLEQLIAAVPDNETYKAYFSKMASAELDGLYLKLWSDPRMMFPEFSKLPKQYKELYQPDKYQDLALSDCYFGSSLAKDYLRFALNYKHNFYAKRNYTDYDSIYIKELKRLGDNEIASKLALEELLNRRLYGEVFYEKEKLYAPLLITDKQKDEVQQYIKEQIEPYTAGVTAPSFTFIDDKGTEISLRDLKGKPVYIDVWATWCAPCKAEIPHLEKVYEAYKEDVQFVSVSVDKNKGAWENFITGSPHSWVQLYGGGEWHKKNKAFFDFYQIAGIPRFILIDKEGKLIMYDAYRPSNDKLIEKLNSIKG</sequence>
<evidence type="ECO:0000256" key="4">
    <source>
        <dbReference type="ARBA" id="ARBA00023284"/>
    </source>
</evidence>
<organism evidence="6 7">
    <name type="scientific">Zhouia spongiae</name>
    <dbReference type="NCBI Taxonomy" id="2202721"/>
    <lineage>
        <taxon>Bacteria</taxon>
        <taxon>Pseudomonadati</taxon>
        <taxon>Bacteroidota</taxon>
        <taxon>Flavobacteriia</taxon>
        <taxon>Flavobacteriales</taxon>
        <taxon>Flavobacteriaceae</taxon>
        <taxon>Zhouia</taxon>
    </lineage>
</organism>
<accession>A0ABY3YL13</accession>
<evidence type="ECO:0000313" key="7">
    <source>
        <dbReference type="Proteomes" id="UP000829476"/>
    </source>
</evidence>
<dbReference type="EMBL" id="CP094326">
    <property type="protein sequence ID" value="UNY98512.1"/>
    <property type="molecule type" value="Genomic_DNA"/>
</dbReference>
<dbReference type="CDD" id="cd02966">
    <property type="entry name" value="TlpA_like_family"/>
    <property type="match status" value="1"/>
</dbReference>